<sequence length="95" mass="10469">YSVASGLKTLDRHDLAMVFTCKVYETRSIKTTSRESYDKGAAMDVLLFCSTLFFTLKQCDNLHLIADGLGKFGSIEELLVALSEEVKKGSADIVN</sequence>
<dbReference type="GO" id="GO:0006457">
    <property type="term" value="P:protein folding"/>
    <property type="evidence" value="ECO:0007669"/>
    <property type="project" value="TreeGrafter"/>
</dbReference>
<evidence type="ECO:0000256" key="2">
    <source>
        <dbReference type="ARBA" id="ARBA00022771"/>
    </source>
</evidence>
<feature type="domain" description="DNL-type" evidence="4">
    <location>
        <begin position="17"/>
        <end position="77"/>
    </location>
</feature>
<dbReference type="InterPro" id="IPR007853">
    <property type="entry name" value="Znf_DNL-typ"/>
</dbReference>
<keyword evidence="1" id="KW-0479">Metal-binding</keyword>
<dbReference type="GO" id="GO:0008270">
    <property type="term" value="F:zinc ion binding"/>
    <property type="evidence" value="ECO:0007669"/>
    <property type="project" value="UniProtKB-KW"/>
</dbReference>
<dbReference type="Proteomes" id="UP001177140">
    <property type="component" value="Unassembled WGS sequence"/>
</dbReference>
<gene>
    <name evidence="5" type="ORF">MKW94_014165</name>
</gene>
<dbReference type="GO" id="GO:0030150">
    <property type="term" value="P:protein import into mitochondrial matrix"/>
    <property type="evidence" value="ECO:0007669"/>
    <property type="project" value="TreeGrafter"/>
</dbReference>
<reference evidence="5" key="1">
    <citation type="submission" date="2022-03" db="EMBL/GenBank/DDBJ databases">
        <title>A functionally conserved STORR gene fusion in Papaver species that diverged 16.8 million years ago.</title>
        <authorList>
            <person name="Catania T."/>
        </authorList>
    </citation>
    <scope>NUCLEOTIDE SEQUENCE</scope>
    <source>
        <strain evidence="5">S-191538</strain>
    </source>
</reference>
<name>A0AA41SJI0_PAPNU</name>
<dbReference type="Pfam" id="PF05180">
    <property type="entry name" value="zf-DNL"/>
    <property type="match status" value="1"/>
</dbReference>
<keyword evidence="2" id="KW-0863">Zinc-finger</keyword>
<dbReference type="AlphaFoldDB" id="A0AA41SJI0"/>
<proteinExistence type="predicted"/>
<comment type="caution">
    <text evidence="5">The sequence shown here is derived from an EMBL/GenBank/DDBJ whole genome shotgun (WGS) entry which is preliminary data.</text>
</comment>
<dbReference type="GO" id="GO:0051087">
    <property type="term" value="F:protein-folding chaperone binding"/>
    <property type="evidence" value="ECO:0007669"/>
    <property type="project" value="TreeGrafter"/>
</dbReference>
<accession>A0AA41SJI0</accession>
<feature type="non-terminal residue" evidence="5">
    <location>
        <position position="95"/>
    </location>
</feature>
<organism evidence="5 6">
    <name type="scientific">Papaver nudicaule</name>
    <name type="common">Iceland poppy</name>
    <dbReference type="NCBI Taxonomy" id="74823"/>
    <lineage>
        <taxon>Eukaryota</taxon>
        <taxon>Viridiplantae</taxon>
        <taxon>Streptophyta</taxon>
        <taxon>Embryophyta</taxon>
        <taxon>Tracheophyta</taxon>
        <taxon>Spermatophyta</taxon>
        <taxon>Magnoliopsida</taxon>
        <taxon>Ranunculales</taxon>
        <taxon>Papaveraceae</taxon>
        <taxon>Papaveroideae</taxon>
        <taxon>Papaver</taxon>
    </lineage>
</organism>
<dbReference type="PANTHER" id="PTHR20922:SF13">
    <property type="entry name" value="DNL-TYPE ZINC FINGER PROTEIN"/>
    <property type="match status" value="1"/>
</dbReference>
<keyword evidence="3" id="KW-0862">Zinc</keyword>
<keyword evidence="6" id="KW-1185">Reference proteome</keyword>
<evidence type="ECO:0000313" key="6">
    <source>
        <dbReference type="Proteomes" id="UP001177140"/>
    </source>
</evidence>
<dbReference type="GO" id="GO:0005739">
    <property type="term" value="C:mitochondrion"/>
    <property type="evidence" value="ECO:0007669"/>
    <property type="project" value="TreeGrafter"/>
</dbReference>
<dbReference type="InterPro" id="IPR024158">
    <property type="entry name" value="Mt_import_TIM15"/>
</dbReference>
<evidence type="ECO:0000256" key="3">
    <source>
        <dbReference type="ARBA" id="ARBA00022833"/>
    </source>
</evidence>
<evidence type="ECO:0000313" key="5">
    <source>
        <dbReference type="EMBL" id="MCL7037304.1"/>
    </source>
</evidence>
<dbReference type="EMBL" id="JAJJMA010177646">
    <property type="protein sequence ID" value="MCL7037304.1"/>
    <property type="molecule type" value="Genomic_DNA"/>
</dbReference>
<dbReference type="PANTHER" id="PTHR20922">
    <property type="entry name" value="DNL-TYPE ZINC FINGER PROTEIN"/>
    <property type="match status" value="1"/>
</dbReference>
<protein>
    <recommendedName>
        <fullName evidence="4">DNL-type domain-containing protein</fullName>
    </recommendedName>
</protein>
<dbReference type="GO" id="GO:0050821">
    <property type="term" value="P:protein stabilization"/>
    <property type="evidence" value="ECO:0007669"/>
    <property type="project" value="TreeGrafter"/>
</dbReference>
<evidence type="ECO:0000259" key="4">
    <source>
        <dbReference type="Pfam" id="PF05180"/>
    </source>
</evidence>
<evidence type="ECO:0000256" key="1">
    <source>
        <dbReference type="ARBA" id="ARBA00022723"/>
    </source>
</evidence>